<dbReference type="AlphaFoldDB" id="A0A292PX62"/>
<protein>
    <submittedName>
        <fullName evidence="2">Uncharacterized protein</fullName>
    </submittedName>
</protein>
<accession>A0A292PX62</accession>
<feature type="compositionally biased region" description="Basic and acidic residues" evidence="1">
    <location>
        <begin position="228"/>
        <end position="237"/>
    </location>
</feature>
<evidence type="ECO:0000256" key="1">
    <source>
        <dbReference type="SAM" id="MobiDB-lite"/>
    </source>
</evidence>
<sequence length="538" mass="60159">MEQRRESGNARQEAIICYTVAVRENDGANFFSSSGSHQWKLDRSQGLSQADHALEFYLPLGGTCFQFHFWSTKLQTGHAQRRERPPRPIKGLTSCTHILFYLPLPLPSLHSGNTNQHPAHSPCPKLRSDLPAPINRFVSSPKVRLFFFTFSPISSNPAMAKVKPELMSSPNSPGRACGGKRSSTNRRRYDRRSQNSNVPTANLPSDEADSSRPSTFRRTRSQGSQNKPEIERARSDSDTDNDDSAEEAEILDPPANTHPRRSNAHSSLHKGNTEPYVRTLAQFSPAVRVPRTTSSKRKDGTDKRTLHRFTNEEHRFIWFYRNDLGCSRGDTYVHFNEYFGLQIRKDSIANTYERLKQRRPSEICSARHTEPWAVGQSDDAQTKVPVVILDEESAPERSDEELDSRSAMGGYTPSTAGIEQAAPSLGLDLTKPDNESPPQAKSTRGTPESAVCSTTGSDAFLNTSAQGAESRKRKAGIRSSDSSQPKQKRRPYHRRNADSSPTPRADTRRHFSKRRVRIGSADHGARVVKGGVRSLDEH</sequence>
<evidence type="ECO:0000313" key="3">
    <source>
        <dbReference type="Proteomes" id="UP001412239"/>
    </source>
</evidence>
<feature type="compositionally biased region" description="Acidic residues" evidence="1">
    <location>
        <begin position="238"/>
        <end position="250"/>
    </location>
</feature>
<organism evidence="2 3">
    <name type="scientific">Tuber aestivum</name>
    <name type="common">summer truffle</name>
    <dbReference type="NCBI Taxonomy" id="59557"/>
    <lineage>
        <taxon>Eukaryota</taxon>
        <taxon>Fungi</taxon>
        <taxon>Dikarya</taxon>
        <taxon>Ascomycota</taxon>
        <taxon>Pezizomycotina</taxon>
        <taxon>Pezizomycetes</taxon>
        <taxon>Pezizales</taxon>
        <taxon>Tuberaceae</taxon>
        <taxon>Tuber</taxon>
    </lineage>
</organism>
<feature type="compositionally biased region" description="Polar residues" evidence="1">
    <location>
        <begin position="436"/>
        <end position="467"/>
    </location>
</feature>
<gene>
    <name evidence="2" type="ORF">GSTUAT00004649001</name>
</gene>
<name>A0A292PX62_9PEZI</name>
<feature type="compositionally biased region" description="Acidic residues" evidence="1">
    <location>
        <begin position="390"/>
        <end position="402"/>
    </location>
</feature>
<reference evidence="2" key="1">
    <citation type="submission" date="2015-10" db="EMBL/GenBank/DDBJ databases">
        <authorList>
            <person name="Regsiter A."/>
            <person name="william w."/>
        </authorList>
    </citation>
    <scope>NUCLEOTIDE SEQUENCE</scope>
    <source>
        <strain evidence="2">Montdore</strain>
    </source>
</reference>
<feature type="region of interest" description="Disordered" evidence="1">
    <location>
        <begin position="164"/>
        <end position="275"/>
    </location>
</feature>
<dbReference type="Proteomes" id="UP001412239">
    <property type="component" value="Unassembled WGS sequence"/>
</dbReference>
<keyword evidence="3" id="KW-1185">Reference proteome</keyword>
<dbReference type="EMBL" id="LN891026">
    <property type="protein sequence ID" value="CUS11285.1"/>
    <property type="molecule type" value="Genomic_DNA"/>
</dbReference>
<proteinExistence type="predicted"/>
<feature type="region of interest" description="Disordered" evidence="1">
    <location>
        <begin position="390"/>
        <end position="538"/>
    </location>
</feature>
<evidence type="ECO:0000313" key="2">
    <source>
        <dbReference type="EMBL" id="CUS11285.1"/>
    </source>
</evidence>